<dbReference type="Proteomes" id="UP000013911">
    <property type="component" value="Unassembled WGS sequence"/>
</dbReference>
<protein>
    <submittedName>
        <fullName evidence="2">Uncharacterized protein</fullName>
    </submittedName>
</protein>
<name>R7ZK52_LYSSH</name>
<keyword evidence="1" id="KW-0472">Membrane</keyword>
<gene>
    <name evidence="2" type="ORF">H131_01320</name>
</gene>
<feature type="transmembrane region" description="Helical" evidence="1">
    <location>
        <begin position="51"/>
        <end position="71"/>
    </location>
</feature>
<accession>R7ZK52</accession>
<organism evidence="2 3">
    <name type="scientific">Lysinibacillus sphaericus OT4b.31</name>
    <dbReference type="NCBI Taxonomy" id="1285586"/>
    <lineage>
        <taxon>Bacteria</taxon>
        <taxon>Bacillati</taxon>
        <taxon>Bacillota</taxon>
        <taxon>Bacilli</taxon>
        <taxon>Bacillales</taxon>
        <taxon>Bacillaceae</taxon>
        <taxon>Lysinibacillus</taxon>
    </lineage>
</organism>
<dbReference type="AlphaFoldDB" id="R7ZK52"/>
<evidence type="ECO:0000313" key="3">
    <source>
        <dbReference type="Proteomes" id="UP000013911"/>
    </source>
</evidence>
<dbReference type="EMBL" id="AQPX01000003">
    <property type="protein sequence ID" value="EON74487.1"/>
    <property type="molecule type" value="Genomic_DNA"/>
</dbReference>
<feature type="transmembrane region" description="Helical" evidence="1">
    <location>
        <begin position="9"/>
        <end position="31"/>
    </location>
</feature>
<comment type="caution">
    <text evidence="2">The sequence shown here is derived from an EMBL/GenBank/DDBJ whole genome shotgun (WGS) entry which is preliminary data.</text>
</comment>
<keyword evidence="1" id="KW-1133">Transmembrane helix</keyword>
<sequence>MIKSIYGSIFLIIAAILYSTRYICASIGVSLSGTWSTEEFNVFLENVPNNLLILSIISLLIGFVFIVWSVLNLKGNDNN</sequence>
<evidence type="ECO:0000256" key="1">
    <source>
        <dbReference type="SAM" id="Phobius"/>
    </source>
</evidence>
<keyword evidence="1" id="KW-0812">Transmembrane</keyword>
<evidence type="ECO:0000313" key="2">
    <source>
        <dbReference type="EMBL" id="EON74487.1"/>
    </source>
</evidence>
<dbReference type="HOGENOM" id="CLU_196686_0_0_9"/>
<proteinExistence type="predicted"/>
<reference evidence="2 3" key="1">
    <citation type="submission" date="2013-04" db="EMBL/GenBank/DDBJ databases">
        <title>Draft genome of the heavy metal tolerant bacterium Lysinibacillus sphaericus strain OT4b.31.</title>
        <authorList>
            <person name="Pena-Montenegro T.D."/>
            <person name="Dussan J."/>
        </authorList>
    </citation>
    <scope>NUCLEOTIDE SEQUENCE [LARGE SCALE GENOMIC DNA]</scope>
    <source>
        <strain evidence="2 3">OT4b.31</strain>
    </source>
</reference>